<dbReference type="Pfam" id="PF12099">
    <property type="entry name" value="DUF3575"/>
    <property type="match status" value="1"/>
</dbReference>
<sequence>MKKITQLLMVIMLFACATTMVKAQKVGLKTNFLYWATTTPNLGVEMALGNKWTLDLNGGYNGWEFDNNKKFKHFSVLPEVRYWTCEAFNGHFFGLHGLVSEYNVGNIDLNIKPFDKLKGYRYEGWAYGVGLTYGYQFVLSKHWNLEASISGGYVHTTYDKFNCEKCGKKIDEDSKNYFGPTKATISIIYLIK</sequence>
<evidence type="ECO:0000313" key="2">
    <source>
        <dbReference type="EMBL" id="MFC4666135.1"/>
    </source>
</evidence>
<keyword evidence="3" id="KW-1185">Reference proteome</keyword>
<dbReference type="InterPro" id="IPR021958">
    <property type="entry name" value="DUF3575"/>
</dbReference>
<name>A0ABV9K7H2_9PORP</name>
<proteinExistence type="predicted"/>
<evidence type="ECO:0000313" key="3">
    <source>
        <dbReference type="Proteomes" id="UP001596020"/>
    </source>
</evidence>
<reference evidence="3" key="1">
    <citation type="journal article" date="2019" name="Int. J. Syst. Evol. Microbiol.">
        <title>The Global Catalogue of Microorganisms (GCM) 10K type strain sequencing project: providing services to taxonomists for standard genome sequencing and annotation.</title>
        <authorList>
            <consortium name="The Broad Institute Genomics Platform"/>
            <consortium name="The Broad Institute Genome Sequencing Center for Infectious Disease"/>
            <person name="Wu L."/>
            <person name="Ma J."/>
        </authorList>
    </citation>
    <scope>NUCLEOTIDE SEQUENCE [LARGE SCALE GENOMIC DNA]</scope>
    <source>
        <strain evidence="3">CGMCC 4.7357</strain>
    </source>
</reference>
<keyword evidence="1" id="KW-0732">Signal</keyword>
<dbReference type="PROSITE" id="PS51257">
    <property type="entry name" value="PROKAR_LIPOPROTEIN"/>
    <property type="match status" value="1"/>
</dbReference>
<dbReference type="Gene3D" id="2.40.128.130">
    <property type="entry name" value="Autotransporter beta-domain"/>
    <property type="match status" value="1"/>
</dbReference>
<dbReference type="SUPFAM" id="SSF103515">
    <property type="entry name" value="Autotransporter"/>
    <property type="match status" value="1"/>
</dbReference>
<dbReference type="InterPro" id="IPR036709">
    <property type="entry name" value="Autotransporte_beta_dom_sf"/>
</dbReference>
<dbReference type="Proteomes" id="UP001596020">
    <property type="component" value="Unassembled WGS sequence"/>
</dbReference>
<accession>A0ABV9K7H2</accession>
<evidence type="ECO:0000256" key="1">
    <source>
        <dbReference type="SAM" id="SignalP"/>
    </source>
</evidence>
<comment type="caution">
    <text evidence="2">The sequence shown here is derived from an EMBL/GenBank/DDBJ whole genome shotgun (WGS) entry which is preliminary data.</text>
</comment>
<feature type="signal peptide" evidence="1">
    <location>
        <begin position="1"/>
        <end position="23"/>
    </location>
</feature>
<protein>
    <submittedName>
        <fullName evidence="2">DUF3575 domain-containing protein</fullName>
    </submittedName>
</protein>
<dbReference type="EMBL" id="JBHSGO010000176">
    <property type="protein sequence ID" value="MFC4666135.1"/>
    <property type="molecule type" value="Genomic_DNA"/>
</dbReference>
<feature type="chain" id="PRO_5045888634" evidence="1">
    <location>
        <begin position="24"/>
        <end position="192"/>
    </location>
</feature>
<organism evidence="2 3">
    <name type="scientific">Falsiporphyromonas endometrii</name>
    <dbReference type="NCBI Taxonomy" id="1387297"/>
    <lineage>
        <taxon>Bacteria</taxon>
        <taxon>Pseudomonadati</taxon>
        <taxon>Bacteroidota</taxon>
        <taxon>Bacteroidia</taxon>
        <taxon>Bacteroidales</taxon>
        <taxon>Porphyromonadaceae</taxon>
        <taxon>Falsiporphyromonas</taxon>
    </lineage>
</organism>
<dbReference type="RefSeq" id="WP_380078902.1">
    <property type="nucleotide sequence ID" value="NZ_JBHSGO010000176.1"/>
</dbReference>
<gene>
    <name evidence="2" type="ORF">ACFO3G_05915</name>
</gene>